<dbReference type="EMBL" id="JAIGNO010000002">
    <property type="protein sequence ID" value="MBX7481471.1"/>
    <property type="molecule type" value="Genomic_DNA"/>
</dbReference>
<reference evidence="1 2" key="1">
    <citation type="submission" date="2021-08" db="EMBL/GenBank/DDBJ databases">
        <title>Comparative Genomics Analysis of the Genus Qipengyuania Reveals Extensive Genetic Diversity and Metabolic Versatility, Including the Description of Fifteen Novel Species.</title>
        <authorList>
            <person name="Liu Y."/>
        </authorList>
    </citation>
    <scope>NUCLEOTIDE SEQUENCE [LARGE SCALE GENOMIC DNA]</scope>
    <source>
        <strain evidence="1 2">6D47A</strain>
    </source>
</reference>
<dbReference type="Proteomes" id="UP000755104">
    <property type="component" value="Unassembled WGS sequence"/>
</dbReference>
<protein>
    <submittedName>
        <fullName evidence="1">Uncharacterized protein</fullName>
    </submittedName>
</protein>
<evidence type="ECO:0000313" key="2">
    <source>
        <dbReference type="Proteomes" id="UP000755104"/>
    </source>
</evidence>
<name>A0ABS7J5B0_9SPHN</name>
<gene>
    <name evidence="1" type="ORF">K3174_02945</name>
</gene>
<dbReference type="RefSeq" id="WP_221555432.1">
    <property type="nucleotide sequence ID" value="NZ_JAIGNO010000002.1"/>
</dbReference>
<comment type="caution">
    <text evidence="1">The sequence shown here is derived from an EMBL/GenBank/DDBJ whole genome shotgun (WGS) entry which is preliminary data.</text>
</comment>
<organism evidence="1 2">
    <name type="scientific">Qipengyuania qiaonensis</name>
    <dbReference type="NCBI Taxonomy" id="2867240"/>
    <lineage>
        <taxon>Bacteria</taxon>
        <taxon>Pseudomonadati</taxon>
        <taxon>Pseudomonadota</taxon>
        <taxon>Alphaproteobacteria</taxon>
        <taxon>Sphingomonadales</taxon>
        <taxon>Erythrobacteraceae</taxon>
        <taxon>Qipengyuania</taxon>
    </lineage>
</organism>
<evidence type="ECO:0000313" key="1">
    <source>
        <dbReference type="EMBL" id="MBX7481471.1"/>
    </source>
</evidence>
<keyword evidence="2" id="KW-1185">Reference proteome</keyword>
<accession>A0ABS7J5B0</accession>
<proteinExistence type="predicted"/>
<sequence>MSFAALAERLTRRAAARAESHLRARRGQTSWHRADLLWPIFTKGGR</sequence>